<evidence type="ECO:0000313" key="3">
    <source>
        <dbReference type="EMBL" id="KAK1570177.1"/>
    </source>
</evidence>
<dbReference type="RefSeq" id="XP_060408332.1">
    <property type="nucleotide sequence ID" value="XM_060559140.1"/>
</dbReference>
<dbReference type="InterPro" id="IPR021858">
    <property type="entry name" value="Fun_TF"/>
</dbReference>
<dbReference type="GO" id="GO:0000976">
    <property type="term" value="F:transcription cis-regulatory region binding"/>
    <property type="evidence" value="ECO:0007669"/>
    <property type="project" value="TreeGrafter"/>
</dbReference>
<reference evidence="3" key="1">
    <citation type="submission" date="2021-06" db="EMBL/GenBank/DDBJ databases">
        <title>Comparative genomics, transcriptomics and evolutionary studies reveal genomic signatures of adaptation to plant cell wall in hemibiotrophic fungi.</title>
        <authorList>
            <consortium name="DOE Joint Genome Institute"/>
            <person name="Baroncelli R."/>
            <person name="Diaz J.F."/>
            <person name="Benocci T."/>
            <person name="Peng M."/>
            <person name="Battaglia E."/>
            <person name="Haridas S."/>
            <person name="Andreopoulos W."/>
            <person name="Labutti K."/>
            <person name="Pangilinan J."/>
            <person name="Floch G.L."/>
            <person name="Makela M.R."/>
            <person name="Henrissat B."/>
            <person name="Grigoriev I.V."/>
            <person name="Crouch J.A."/>
            <person name="De Vries R.P."/>
            <person name="Sukno S.A."/>
            <person name="Thon M.R."/>
        </authorList>
    </citation>
    <scope>NUCLEOTIDE SEQUENCE</scope>
    <source>
        <strain evidence="3">CBS 125086</strain>
    </source>
</reference>
<gene>
    <name evidence="3" type="ORF">LY79DRAFT_570357</name>
</gene>
<evidence type="ECO:0000256" key="2">
    <source>
        <dbReference type="ARBA" id="ARBA00023242"/>
    </source>
</evidence>
<keyword evidence="2" id="KW-0539">Nucleus</keyword>
<dbReference type="EMBL" id="JAHLJV010000110">
    <property type="protein sequence ID" value="KAK1570177.1"/>
    <property type="molecule type" value="Genomic_DNA"/>
</dbReference>
<dbReference type="GO" id="GO:0045944">
    <property type="term" value="P:positive regulation of transcription by RNA polymerase II"/>
    <property type="evidence" value="ECO:0007669"/>
    <property type="project" value="TreeGrafter"/>
</dbReference>
<organism evidence="3 4">
    <name type="scientific">Colletotrichum navitas</name>
    <dbReference type="NCBI Taxonomy" id="681940"/>
    <lineage>
        <taxon>Eukaryota</taxon>
        <taxon>Fungi</taxon>
        <taxon>Dikarya</taxon>
        <taxon>Ascomycota</taxon>
        <taxon>Pezizomycotina</taxon>
        <taxon>Sordariomycetes</taxon>
        <taxon>Hypocreomycetidae</taxon>
        <taxon>Glomerellales</taxon>
        <taxon>Glomerellaceae</taxon>
        <taxon>Colletotrichum</taxon>
        <taxon>Colletotrichum graminicola species complex</taxon>
    </lineage>
</organism>
<keyword evidence="4" id="KW-1185">Reference proteome</keyword>
<protein>
    <submittedName>
        <fullName evidence="3">Fungal-specific transcription factor domain-containing protein</fullName>
    </submittedName>
</protein>
<evidence type="ECO:0000313" key="4">
    <source>
        <dbReference type="Proteomes" id="UP001230504"/>
    </source>
</evidence>
<comment type="subcellular location">
    <subcellularLocation>
        <location evidence="1">Nucleus</location>
    </subcellularLocation>
</comment>
<dbReference type="PANTHER" id="PTHR37534">
    <property type="entry name" value="TRANSCRIPTIONAL ACTIVATOR PROTEIN UGA3"/>
    <property type="match status" value="1"/>
</dbReference>
<name>A0AAD8PMW2_9PEZI</name>
<accession>A0AAD8PMW2</accession>
<evidence type="ECO:0000256" key="1">
    <source>
        <dbReference type="ARBA" id="ARBA00004123"/>
    </source>
</evidence>
<sequence length="496" mass="55058">MRERRLTATPPDCATCQGRASSRELARPKRVCTSCSRSNRKFRGHGLRLSWPRPNDARRAVVSESAQWSPSSSIAGTISDASFIHTSCWDIELYNKLKSSGPVRNLLLLSVPTFWNSSKLGALDRDLLEYFCRVASASLATFGHDTTTLSNSLVRIALQGETTTAAAVFQALLAFSSLHRYGLQSQALELKVGALRSLAQEPVASGHGANAMQHTAAGMLLCSFEVHQPSSTSGHWAFYLGGVKTVLNASPVKQLRQLGSDMVVLLDWVHYHDVLARFSLLHWKRDGAPELLPTSIDIFNLQVSNLPPPVICTLDVLSQVCDTVSDGAIPSETSGNMDDYKGFLGVLYWRIRSLPIPKVPDIDDHDSEDATLVLQLYQLAILLFFDRCFESLIDQPIRTQQYLDKAFAIVSRLRSCKEQFPIHVIGCEARTDQQRSVVLDVISRTEKMGSSRSWSDCKRILHAVWAQDDLADGNDINYLYKLTSVMSHCIMLPSFV</sequence>
<dbReference type="GO" id="GO:0005634">
    <property type="term" value="C:nucleus"/>
    <property type="evidence" value="ECO:0007669"/>
    <property type="project" value="UniProtKB-SubCell"/>
</dbReference>
<dbReference type="Pfam" id="PF11951">
    <property type="entry name" value="Fungal_trans_2"/>
    <property type="match status" value="1"/>
</dbReference>
<proteinExistence type="predicted"/>
<dbReference type="Proteomes" id="UP001230504">
    <property type="component" value="Unassembled WGS sequence"/>
</dbReference>
<dbReference type="AlphaFoldDB" id="A0AAD8PMW2"/>
<dbReference type="GeneID" id="85443380"/>
<dbReference type="PANTHER" id="PTHR37534:SF39">
    <property type="entry name" value="TRANSCRIPTION FACTOR DOMAIN-CONTAINING PROTEIN"/>
    <property type="match status" value="1"/>
</dbReference>
<dbReference type="GO" id="GO:0003700">
    <property type="term" value="F:DNA-binding transcription factor activity"/>
    <property type="evidence" value="ECO:0007669"/>
    <property type="project" value="TreeGrafter"/>
</dbReference>
<comment type="caution">
    <text evidence="3">The sequence shown here is derived from an EMBL/GenBank/DDBJ whole genome shotgun (WGS) entry which is preliminary data.</text>
</comment>